<evidence type="ECO:0000256" key="3">
    <source>
        <dbReference type="ARBA" id="ARBA00012737"/>
    </source>
</evidence>
<dbReference type="RefSeq" id="WP_267926516.1">
    <property type="nucleotide sequence ID" value="NZ_AP024233.1"/>
</dbReference>
<keyword evidence="4 9" id="KW-0547">Nucleotide-binding</keyword>
<dbReference type="Pfam" id="PF13522">
    <property type="entry name" value="GATase_6"/>
    <property type="match status" value="1"/>
</dbReference>
<dbReference type="Pfam" id="PF00733">
    <property type="entry name" value="Asn_synthase"/>
    <property type="match status" value="1"/>
</dbReference>
<dbReference type="GO" id="GO:0006529">
    <property type="term" value="P:asparagine biosynthetic process"/>
    <property type="evidence" value="ECO:0007669"/>
    <property type="project" value="UniProtKB-KW"/>
</dbReference>
<feature type="binding site" evidence="9">
    <location>
        <begin position="378"/>
        <end position="379"/>
    </location>
    <ligand>
        <name>ATP</name>
        <dbReference type="ChEBI" id="CHEBI:30616"/>
    </ligand>
</feature>
<dbReference type="InterPro" id="IPR006426">
    <property type="entry name" value="Asn_synth_AEB"/>
</dbReference>
<evidence type="ECO:0000256" key="10">
    <source>
        <dbReference type="PIRSR" id="PIRSR001589-3"/>
    </source>
</evidence>
<feature type="binding site" evidence="9">
    <location>
        <position position="106"/>
    </location>
    <ligand>
        <name>L-glutamine</name>
        <dbReference type="ChEBI" id="CHEBI:58359"/>
    </ligand>
</feature>
<dbReference type="PANTHER" id="PTHR43284">
    <property type="entry name" value="ASPARAGINE SYNTHETASE (GLUTAMINE-HYDROLYZING)"/>
    <property type="match status" value="1"/>
</dbReference>
<evidence type="ECO:0000256" key="6">
    <source>
        <dbReference type="ARBA" id="ARBA00022962"/>
    </source>
</evidence>
<dbReference type="InterPro" id="IPR029055">
    <property type="entry name" value="Ntn_hydrolases_N"/>
</dbReference>
<evidence type="ECO:0000259" key="11">
    <source>
        <dbReference type="PROSITE" id="PS51278"/>
    </source>
</evidence>
<proteinExistence type="inferred from homology"/>
<evidence type="ECO:0000256" key="9">
    <source>
        <dbReference type="PIRSR" id="PIRSR001589-2"/>
    </source>
</evidence>
<accession>A0A915U1N0</accession>
<dbReference type="InterPro" id="IPR051786">
    <property type="entry name" value="ASN_synthetase/amidase"/>
</dbReference>
<dbReference type="AlphaFoldDB" id="A0A915U1N0"/>
<dbReference type="EC" id="6.3.5.4" evidence="3"/>
<evidence type="ECO:0000256" key="5">
    <source>
        <dbReference type="ARBA" id="ARBA00022840"/>
    </source>
</evidence>
<dbReference type="GO" id="GO:0005524">
    <property type="term" value="F:ATP binding"/>
    <property type="evidence" value="ECO:0007669"/>
    <property type="project" value="UniProtKB-KW"/>
</dbReference>
<evidence type="ECO:0000313" key="12">
    <source>
        <dbReference type="EMBL" id="BCO09766.1"/>
    </source>
</evidence>
<feature type="site" description="Important for beta-aspartyl-AMP intermediate formation" evidence="10">
    <location>
        <position position="380"/>
    </location>
</feature>
<dbReference type="GO" id="GO:0005829">
    <property type="term" value="C:cytosol"/>
    <property type="evidence" value="ECO:0007669"/>
    <property type="project" value="TreeGrafter"/>
</dbReference>
<evidence type="ECO:0000256" key="2">
    <source>
        <dbReference type="ARBA" id="ARBA00005752"/>
    </source>
</evidence>
<evidence type="ECO:0000313" key="13">
    <source>
        <dbReference type="Proteomes" id="UP001063350"/>
    </source>
</evidence>
<dbReference type="GO" id="GO:0004066">
    <property type="term" value="F:asparagine synthase (glutamine-hydrolyzing) activity"/>
    <property type="evidence" value="ECO:0007669"/>
    <property type="project" value="UniProtKB-EC"/>
</dbReference>
<comment type="pathway">
    <text evidence="1">Amino-acid biosynthesis; L-asparagine biosynthesis; L-asparagine from L-aspartate (L-Gln route): step 1/1.</text>
</comment>
<dbReference type="InterPro" id="IPR017932">
    <property type="entry name" value="GATase_2_dom"/>
</dbReference>
<organism evidence="12 13">
    <name type="scientific">Desulfolithobacter dissulfuricans</name>
    <dbReference type="NCBI Taxonomy" id="2795293"/>
    <lineage>
        <taxon>Bacteria</taxon>
        <taxon>Pseudomonadati</taxon>
        <taxon>Thermodesulfobacteriota</taxon>
        <taxon>Desulfobulbia</taxon>
        <taxon>Desulfobulbales</taxon>
        <taxon>Desulfobulbaceae</taxon>
        <taxon>Desulfolithobacter</taxon>
    </lineage>
</organism>
<dbReference type="InterPro" id="IPR033738">
    <property type="entry name" value="AsnB_N"/>
</dbReference>
<feature type="active site" description="For GATase activity" evidence="8">
    <location>
        <position position="2"/>
    </location>
</feature>
<evidence type="ECO:0000256" key="4">
    <source>
        <dbReference type="ARBA" id="ARBA00022741"/>
    </source>
</evidence>
<dbReference type="PANTHER" id="PTHR43284:SF1">
    <property type="entry name" value="ASPARAGINE SYNTHETASE"/>
    <property type="match status" value="1"/>
</dbReference>
<comment type="catalytic activity">
    <reaction evidence="7">
        <text>L-aspartate + L-glutamine + ATP + H2O = L-asparagine + L-glutamate + AMP + diphosphate + H(+)</text>
        <dbReference type="Rhea" id="RHEA:12228"/>
        <dbReference type="ChEBI" id="CHEBI:15377"/>
        <dbReference type="ChEBI" id="CHEBI:15378"/>
        <dbReference type="ChEBI" id="CHEBI:29985"/>
        <dbReference type="ChEBI" id="CHEBI:29991"/>
        <dbReference type="ChEBI" id="CHEBI:30616"/>
        <dbReference type="ChEBI" id="CHEBI:33019"/>
        <dbReference type="ChEBI" id="CHEBI:58048"/>
        <dbReference type="ChEBI" id="CHEBI:58359"/>
        <dbReference type="ChEBI" id="CHEBI:456215"/>
        <dbReference type="EC" id="6.3.5.4"/>
    </reaction>
</comment>
<evidence type="ECO:0000256" key="1">
    <source>
        <dbReference type="ARBA" id="ARBA00005187"/>
    </source>
</evidence>
<feature type="binding site" evidence="9">
    <location>
        <position position="305"/>
    </location>
    <ligand>
        <name>ATP</name>
        <dbReference type="ChEBI" id="CHEBI:30616"/>
    </ligand>
</feature>
<dbReference type="InterPro" id="IPR014729">
    <property type="entry name" value="Rossmann-like_a/b/a_fold"/>
</dbReference>
<dbReference type="PIRSF" id="PIRSF001589">
    <property type="entry name" value="Asn_synthetase_glu-h"/>
    <property type="match status" value="1"/>
</dbReference>
<gene>
    <name evidence="12" type="ORF">GF1_21420</name>
</gene>
<keyword evidence="5 9" id="KW-0067">ATP-binding</keyword>
<dbReference type="EMBL" id="AP024233">
    <property type="protein sequence ID" value="BCO09766.1"/>
    <property type="molecule type" value="Genomic_DNA"/>
</dbReference>
<feature type="domain" description="Glutamine amidotransferase type-2" evidence="11">
    <location>
        <begin position="2"/>
        <end position="220"/>
    </location>
</feature>
<dbReference type="NCBIfam" id="TIGR01536">
    <property type="entry name" value="asn_synth_AEB"/>
    <property type="match status" value="1"/>
</dbReference>
<reference evidence="12" key="1">
    <citation type="submission" date="2020-12" db="EMBL/GenBank/DDBJ databases">
        <title>Desulfobium dissulfuricans gen. nov., sp. nov., a novel mesophilic, sulfate-reducing bacterium isolated from a deep-sea hydrothermal vent.</title>
        <authorList>
            <person name="Hashimoto Y."/>
            <person name="Tame A."/>
            <person name="Sawayama S."/>
            <person name="Miyazaki J."/>
            <person name="Takai K."/>
            <person name="Nakagawa S."/>
        </authorList>
    </citation>
    <scope>NUCLEOTIDE SEQUENCE</scope>
    <source>
        <strain evidence="12">GF1</strain>
    </source>
</reference>
<keyword evidence="8" id="KW-0028">Amino-acid biosynthesis</keyword>
<dbReference type="Gene3D" id="3.40.50.620">
    <property type="entry name" value="HUPs"/>
    <property type="match status" value="1"/>
</dbReference>
<keyword evidence="6 8" id="KW-0315">Glutamine amidotransferase</keyword>
<dbReference type="CDD" id="cd01991">
    <property type="entry name" value="Asn_synthase_B_C"/>
    <property type="match status" value="1"/>
</dbReference>
<dbReference type="SUPFAM" id="SSF56235">
    <property type="entry name" value="N-terminal nucleophile aminohydrolases (Ntn hydrolases)"/>
    <property type="match status" value="1"/>
</dbReference>
<dbReference type="Proteomes" id="UP001063350">
    <property type="component" value="Chromosome"/>
</dbReference>
<dbReference type="SUPFAM" id="SSF52402">
    <property type="entry name" value="Adenine nucleotide alpha hydrolases-like"/>
    <property type="match status" value="1"/>
</dbReference>
<evidence type="ECO:0000256" key="8">
    <source>
        <dbReference type="PIRSR" id="PIRSR001589-1"/>
    </source>
</evidence>
<sequence>MCGIAGFIDSRQGGGPALDSIVSGMIAALHHRGPDSHGVWVDRESGVALAHSRLAIIDLTPAGHQPMRSASGRLALVFNGEIYNFQELRQALENEGNAPHWRGRSDTEVLLAGFEAWGVERTLQAAVGMFALALWDQRRKVLVLARDRMGEKPLYYGWQQGFFLFGSELKALRAHPAFNGEVSRDALTLYLRHGYIPAPCSIYQGICKLAPGHFLCLSLNAGNPQEVIKPYWQLGDVIEKARHNPFAGDENEAVQELERLLDQSLQGQMVADVPLGAFLSGGYDSSTVVALMQARSTRPVKTFTIGFHEKRYNEAEHAKTVARHLGTEHTELYVTPEDAMKVIPRLPLMWDEPFSDSSQVPTFLVSELTRRHVTVSLSGDGGDELFFGYRRYFNGWRIWRVLRRVPYPVRRVMALAMEKLPGRSLENGMRFLPKRFQVPQLAYRLPNLAEIVSQRSGASFYRRLVSHAKDPAALVLGGSEPETIFDCHGKMVDLPDFREYMMYMDAISYLPDDILVKVDRATMAVSLEARVPLLDHRIVEFAWRLPMRFRYRNGHGKWLLRQVLYRYVPREIMDRPKMGFGVPIRHWLRGPLRDWAEALLDENRLRREGFFHPEPIRKMWREHLEGRFPWHYYLWDFLMFQAWLEKENR</sequence>
<name>A0A915U1N0_9BACT</name>
<dbReference type="CDD" id="cd00712">
    <property type="entry name" value="AsnB"/>
    <property type="match status" value="1"/>
</dbReference>
<keyword evidence="8" id="KW-0061">Asparagine biosynthesis</keyword>
<protein>
    <recommendedName>
        <fullName evidence="3">asparagine synthase (glutamine-hydrolyzing)</fullName>
        <ecNumber evidence="3">6.3.5.4</ecNumber>
    </recommendedName>
</protein>
<keyword evidence="13" id="KW-1185">Reference proteome</keyword>
<dbReference type="InterPro" id="IPR001962">
    <property type="entry name" value="Asn_synthase"/>
</dbReference>
<dbReference type="Gene3D" id="3.60.20.10">
    <property type="entry name" value="Glutamine Phosphoribosylpyrophosphate, subunit 1, domain 1"/>
    <property type="match status" value="1"/>
</dbReference>
<dbReference type="PROSITE" id="PS51278">
    <property type="entry name" value="GATASE_TYPE_2"/>
    <property type="match status" value="1"/>
</dbReference>
<dbReference type="KEGG" id="ddu:GF1_21420"/>
<evidence type="ECO:0000256" key="7">
    <source>
        <dbReference type="ARBA" id="ARBA00048741"/>
    </source>
</evidence>
<comment type="similarity">
    <text evidence="2">Belongs to the asparagine synthetase family.</text>
</comment>